<evidence type="ECO:0000256" key="12">
    <source>
        <dbReference type="RuleBase" id="RU000679"/>
    </source>
</evidence>
<dbReference type="EnsemblMetazoa" id="PPAI001000-RA">
    <property type="protein sequence ID" value="PPAI001000-PA"/>
    <property type="gene ID" value="PPAI001000"/>
</dbReference>
<dbReference type="AlphaFoldDB" id="A0A1B0D0X6"/>
<dbReference type="Gene3D" id="1.10.287.820">
    <property type="entry name" value="Acid-sensing ion channel domain"/>
    <property type="match status" value="1"/>
</dbReference>
<dbReference type="Proteomes" id="UP000092462">
    <property type="component" value="Unassembled WGS sequence"/>
</dbReference>
<dbReference type="VEuPathDB" id="VectorBase:PPAPM1_001881"/>
<name>A0A1B0D0X6_PHLPP</name>
<proteinExistence type="inferred from homology"/>
<keyword evidence="6" id="KW-1133">Transmembrane helix</keyword>
<keyword evidence="3 12" id="KW-0813">Transport</keyword>
<dbReference type="GO" id="GO:0015280">
    <property type="term" value="F:ligand-gated sodium channel activity"/>
    <property type="evidence" value="ECO:0007669"/>
    <property type="project" value="TreeGrafter"/>
</dbReference>
<dbReference type="Pfam" id="PF00858">
    <property type="entry name" value="ASC"/>
    <property type="match status" value="1"/>
</dbReference>
<evidence type="ECO:0000256" key="7">
    <source>
        <dbReference type="ARBA" id="ARBA00023053"/>
    </source>
</evidence>
<evidence type="ECO:0000256" key="5">
    <source>
        <dbReference type="ARBA" id="ARBA00022692"/>
    </source>
</evidence>
<keyword evidence="9" id="KW-0472">Membrane</keyword>
<dbReference type="EMBL" id="AJVK01010113">
    <property type="status" value="NOT_ANNOTATED_CDS"/>
    <property type="molecule type" value="Genomic_DNA"/>
</dbReference>
<evidence type="ECO:0000313" key="13">
    <source>
        <dbReference type="EnsemblMetazoa" id="PPAI001000-PA"/>
    </source>
</evidence>
<reference evidence="13" key="1">
    <citation type="submission" date="2022-08" db="UniProtKB">
        <authorList>
            <consortium name="EnsemblMetazoa"/>
        </authorList>
    </citation>
    <scope>IDENTIFICATION</scope>
    <source>
        <strain evidence="13">Israel</strain>
    </source>
</reference>
<comment type="subcellular location">
    <subcellularLocation>
        <location evidence="1">Membrane</location>
        <topology evidence="1">Multi-pass membrane protein</topology>
    </subcellularLocation>
</comment>
<dbReference type="PANTHER" id="PTHR11690">
    <property type="entry name" value="AMILORIDE-SENSITIVE SODIUM CHANNEL-RELATED"/>
    <property type="match status" value="1"/>
</dbReference>
<evidence type="ECO:0000256" key="9">
    <source>
        <dbReference type="ARBA" id="ARBA00023136"/>
    </source>
</evidence>
<keyword evidence="5 12" id="KW-0812">Transmembrane</keyword>
<evidence type="ECO:0000256" key="1">
    <source>
        <dbReference type="ARBA" id="ARBA00004141"/>
    </source>
</evidence>
<keyword evidence="10 12" id="KW-0739">Sodium transport</keyword>
<evidence type="ECO:0000256" key="8">
    <source>
        <dbReference type="ARBA" id="ARBA00023065"/>
    </source>
</evidence>
<dbReference type="Gene3D" id="1.10.287.770">
    <property type="entry name" value="YojJ-like"/>
    <property type="match status" value="1"/>
</dbReference>
<evidence type="ECO:0000256" key="3">
    <source>
        <dbReference type="ARBA" id="ARBA00022448"/>
    </source>
</evidence>
<evidence type="ECO:0000256" key="4">
    <source>
        <dbReference type="ARBA" id="ARBA00022461"/>
    </source>
</evidence>
<dbReference type="PRINTS" id="PR01078">
    <property type="entry name" value="AMINACHANNEL"/>
</dbReference>
<keyword evidence="4 12" id="KW-0894">Sodium channel</keyword>
<organism evidence="13 14">
    <name type="scientific">Phlebotomus papatasi</name>
    <name type="common">Sandfly</name>
    <dbReference type="NCBI Taxonomy" id="29031"/>
    <lineage>
        <taxon>Eukaryota</taxon>
        <taxon>Metazoa</taxon>
        <taxon>Ecdysozoa</taxon>
        <taxon>Arthropoda</taxon>
        <taxon>Hexapoda</taxon>
        <taxon>Insecta</taxon>
        <taxon>Pterygota</taxon>
        <taxon>Neoptera</taxon>
        <taxon>Endopterygota</taxon>
        <taxon>Diptera</taxon>
        <taxon>Nematocera</taxon>
        <taxon>Psychodoidea</taxon>
        <taxon>Psychodidae</taxon>
        <taxon>Phlebotomus</taxon>
        <taxon>Phlebotomus</taxon>
    </lineage>
</organism>
<sequence>MSLVRRSTLRHETRSLLSEYSDSSTIHGVKYLGGPRRRWPERLWWLLAFGASLYTCGALILNTYRKWSTDPVLVSFSQTPTPLWRIPFPSVTICPLNMVRQSVFNFTDVLTRLEDDPKTNLTDKEYDFFLIDIVQQLRTLSLICYDYNLVHLRKIPGFWTNATEDYCFQLMAQVVSSEENLFDMFSWKGSNKTYLSAIVTEAGLCFAFNMMTNSKIFRDNVLYFSKPNANMANINELDWTPEKGFPKDTGLDQFPFRFVNGGTGNSLELALTTNPKDYDFLCEGPFQGYNVLINTPVEVPSINGGYVRVPSNQETLIMLKPHLIYTSNALRSYEPTGRQCYYESERYLRFFRVYTQLNCEMECVTNYTLEKCGCTAFHLPRLPGTEICGPAKIQCYREAVEDLNNVAVDGVKDLEADEETPICNCLPSCTYLTYDSEISYGDVSFKGHHRSNTYFASGTKENVSYAYIMLFFKEDQFISLRRGELFGKTDFVANCGGLLGLFMGVSILSIVEIVYFCTIRLLYRLKDHRDITAEAT</sequence>
<keyword evidence="11 12" id="KW-0407">Ion channel</keyword>
<dbReference type="VEuPathDB" id="VectorBase:PPAI001000"/>
<dbReference type="PANTHER" id="PTHR11690:SF288">
    <property type="entry name" value="AMILORIDE-SENSITIVE NA+ CHANNEL-RELATED"/>
    <property type="match status" value="1"/>
</dbReference>
<evidence type="ECO:0000256" key="2">
    <source>
        <dbReference type="ARBA" id="ARBA00007193"/>
    </source>
</evidence>
<evidence type="ECO:0000256" key="6">
    <source>
        <dbReference type="ARBA" id="ARBA00022989"/>
    </source>
</evidence>
<accession>A0A1B0D0X6</accession>
<evidence type="ECO:0000313" key="14">
    <source>
        <dbReference type="Proteomes" id="UP000092462"/>
    </source>
</evidence>
<protein>
    <submittedName>
        <fullName evidence="13">Uncharacterized protein</fullName>
    </submittedName>
</protein>
<evidence type="ECO:0000256" key="11">
    <source>
        <dbReference type="ARBA" id="ARBA00023303"/>
    </source>
</evidence>
<dbReference type="InterPro" id="IPR001873">
    <property type="entry name" value="ENaC"/>
</dbReference>
<keyword evidence="7" id="KW-0915">Sodium</keyword>
<evidence type="ECO:0000256" key="10">
    <source>
        <dbReference type="ARBA" id="ARBA00023201"/>
    </source>
</evidence>
<keyword evidence="8 12" id="KW-0406">Ion transport</keyword>
<comment type="similarity">
    <text evidence="2 12">Belongs to the amiloride-sensitive sodium channel (TC 1.A.6) family.</text>
</comment>
<keyword evidence="14" id="KW-1185">Reference proteome</keyword>
<dbReference type="GO" id="GO:0005886">
    <property type="term" value="C:plasma membrane"/>
    <property type="evidence" value="ECO:0007669"/>
    <property type="project" value="TreeGrafter"/>
</dbReference>